<protein>
    <submittedName>
        <fullName evidence="2">Hercynine oxygenase</fullName>
    </submittedName>
</protein>
<proteinExistence type="predicted"/>
<reference evidence="2 3" key="1">
    <citation type="submission" date="2019-04" db="EMBL/GenBank/DDBJ databases">
        <authorList>
            <person name="Van Vliet M D."/>
        </authorList>
    </citation>
    <scope>NUCLEOTIDE SEQUENCE [LARGE SCALE GENOMIC DNA]</scope>
    <source>
        <strain evidence="2 3">F21</strain>
    </source>
</reference>
<dbReference type="SUPFAM" id="SSF56436">
    <property type="entry name" value="C-type lectin-like"/>
    <property type="match status" value="1"/>
</dbReference>
<dbReference type="Pfam" id="PF03781">
    <property type="entry name" value="FGE-sulfatase"/>
    <property type="match status" value="1"/>
</dbReference>
<dbReference type="Proteomes" id="UP000346198">
    <property type="component" value="Unassembled WGS sequence"/>
</dbReference>
<organism evidence="2 3">
    <name type="scientific">Pontiella sulfatireligans</name>
    <dbReference type="NCBI Taxonomy" id="2750658"/>
    <lineage>
        <taxon>Bacteria</taxon>
        <taxon>Pseudomonadati</taxon>
        <taxon>Kiritimatiellota</taxon>
        <taxon>Kiritimatiellia</taxon>
        <taxon>Kiritimatiellales</taxon>
        <taxon>Pontiellaceae</taxon>
        <taxon>Pontiella</taxon>
    </lineage>
</organism>
<dbReference type="AlphaFoldDB" id="A0A6C2USG1"/>
<keyword evidence="3" id="KW-1185">Reference proteome</keyword>
<dbReference type="InterPro" id="IPR016187">
    <property type="entry name" value="CTDL_fold"/>
</dbReference>
<sequence length="217" mass="24196">MTPATDPCSNFNGGGVLTGIDRSYRNGKGVAYVLPTEDEWYKAAYFKPDASGYSLYANGSDDVADLTRGTVNGWNYNDVTDGYVNDSPNHTWETGFGAEEQNGTYDMMGNVWELTESKFGPNYGFLKDYYAMRGDDYTTYESQLNSSHRGLAFPVSEEIYLGFRVAAIPEPMSASLIILVFPLMILRRNLCSGKKKGSGQLYMHLNKLFCSLYSERA</sequence>
<gene>
    <name evidence="2" type="primary">egtB_1</name>
    <name evidence="2" type="ORF">SCARR_04273</name>
</gene>
<dbReference type="InterPro" id="IPR042095">
    <property type="entry name" value="SUMF_sf"/>
</dbReference>
<accession>A0A6C2USG1</accession>
<feature type="domain" description="Sulfatase-modifying factor enzyme-like" evidence="1">
    <location>
        <begin position="34"/>
        <end position="166"/>
    </location>
</feature>
<evidence type="ECO:0000313" key="2">
    <source>
        <dbReference type="EMBL" id="VGO22191.1"/>
    </source>
</evidence>
<name>A0A6C2USG1_9BACT</name>
<dbReference type="Gene3D" id="3.90.1580.10">
    <property type="entry name" value="paralog of FGE (formylglycine-generating enzyme)"/>
    <property type="match status" value="1"/>
</dbReference>
<dbReference type="RefSeq" id="WP_136063590.1">
    <property type="nucleotide sequence ID" value="NZ_CAAHFH010000002.1"/>
</dbReference>
<evidence type="ECO:0000313" key="3">
    <source>
        <dbReference type="Proteomes" id="UP000346198"/>
    </source>
</evidence>
<dbReference type="EMBL" id="CAAHFH010000002">
    <property type="protein sequence ID" value="VGO22191.1"/>
    <property type="molecule type" value="Genomic_DNA"/>
</dbReference>
<evidence type="ECO:0000259" key="1">
    <source>
        <dbReference type="Pfam" id="PF03781"/>
    </source>
</evidence>
<dbReference type="InterPro" id="IPR005532">
    <property type="entry name" value="SUMF_dom"/>
</dbReference>